<evidence type="ECO:0000313" key="9">
    <source>
        <dbReference type="Proteomes" id="UP001642464"/>
    </source>
</evidence>
<comment type="similarity">
    <text evidence="1 6">Belongs to the class I-like SAM-binding methyltransferase superfamily. RsmB/NOP family.</text>
</comment>
<gene>
    <name evidence="8" type="ORF">SCF082_LOCUS34254</name>
</gene>
<dbReference type="InterPro" id="IPR049560">
    <property type="entry name" value="MeTrfase_RsmB-F_NOP2_cat"/>
</dbReference>
<comment type="caution">
    <text evidence="8">The sequence shown here is derived from an EMBL/GenBank/DDBJ whole genome shotgun (WGS) entry which is preliminary data.</text>
</comment>
<keyword evidence="5 6" id="KW-0694">RNA-binding</keyword>
<protein>
    <submittedName>
        <fullName evidence="8">Ribosomal RNA small subunit methyltransferase B (16S rRNA m5C967 methyltransferase) (rRNA (cytosine-C(5)-)-methyltransferase RsmB)</fullName>
    </submittedName>
</protein>
<dbReference type="InterPro" id="IPR001678">
    <property type="entry name" value="MeTrfase_RsmB-F_NOP2_dom"/>
</dbReference>
<evidence type="ECO:0000259" key="7">
    <source>
        <dbReference type="PROSITE" id="PS51686"/>
    </source>
</evidence>
<evidence type="ECO:0000256" key="3">
    <source>
        <dbReference type="ARBA" id="ARBA00022679"/>
    </source>
</evidence>
<accession>A0ABP0NWN6</accession>
<evidence type="ECO:0000256" key="1">
    <source>
        <dbReference type="ARBA" id="ARBA00007494"/>
    </source>
</evidence>
<feature type="binding site" evidence="6">
    <location>
        <position position="43"/>
    </location>
    <ligand>
        <name>S-adenosyl-L-methionine</name>
        <dbReference type="ChEBI" id="CHEBI:59789"/>
    </ligand>
</feature>
<feature type="binding site" evidence="6">
    <location>
        <position position="62"/>
    </location>
    <ligand>
        <name>S-adenosyl-L-methionine</name>
        <dbReference type="ChEBI" id="CHEBI:59789"/>
    </ligand>
</feature>
<dbReference type="PANTHER" id="PTHR22807">
    <property type="entry name" value="NOP2 YEAST -RELATED NOL1/NOP2/FMU SUN DOMAIN-CONTAINING"/>
    <property type="match status" value="1"/>
</dbReference>
<dbReference type="Proteomes" id="UP001642464">
    <property type="component" value="Unassembled WGS sequence"/>
</dbReference>
<sequence>TGQLLERRPDFRVLALDESARRLARVQDNLSRIGHQAELIAADASQPQQWFDGEPFDAVLLDAPCSATGIIRRQPDVRWHRKGEDIPALCGLQADMLDALWPLIAPGGVLVYATCSILPQENSEQVAAFLARHADARDDTPAFAVGGTLAENLAGEQNDITIIDTNAA</sequence>
<organism evidence="8 9">
    <name type="scientific">Durusdinium trenchii</name>
    <dbReference type="NCBI Taxonomy" id="1381693"/>
    <lineage>
        <taxon>Eukaryota</taxon>
        <taxon>Sar</taxon>
        <taxon>Alveolata</taxon>
        <taxon>Dinophyceae</taxon>
        <taxon>Suessiales</taxon>
        <taxon>Symbiodiniaceae</taxon>
        <taxon>Durusdinium</taxon>
    </lineage>
</organism>
<dbReference type="EMBL" id="CAXAMM010031296">
    <property type="protein sequence ID" value="CAK9067823.1"/>
    <property type="molecule type" value="Genomic_DNA"/>
</dbReference>
<dbReference type="SUPFAM" id="SSF53335">
    <property type="entry name" value="S-adenosyl-L-methionine-dependent methyltransferases"/>
    <property type="match status" value="1"/>
</dbReference>
<dbReference type="InterPro" id="IPR018314">
    <property type="entry name" value="RsmB/NOL1/NOP2-like_CS"/>
</dbReference>
<reference evidence="8 9" key="1">
    <citation type="submission" date="2024-02" db="EMBL/GenBank/DDBJ databases">
        <authorList>
            <person name="Chen Y."/>
            <person name="Shah S."/>
            <person name="Dougan E. K."/>
            <person name="Thang M."/>
            <person name="Chan C."/>
        </authorList>
    </citation>
    <scope>NUCLEOTIDE SEQUENCE [LARGE SCALE GENOMIC DNA]</scope>
</reference>
<feature type="non-terminal residue" evidence="8">
    <location>
        <position position="1"/>
    </location>
</feature>
<dbReference type="PROSITE" id="PS51686">
    <property type="entry name" value="SAM_MT_RSMB_NOP"/>
    <property type="match status" value="1"/>
</dbReference>
<evidence type="ECO:0000313" key="8">
    <source>
        <dbReference type="EMBL" id="CAK9067823.1"/>
    </source>
</evidence>
<keyword evidence="2 6" id="KW-0489">Methyltransferase</keyword>
<evidence type="ECO:0000256" key="6">
    <source>
        <dbReference type="PROSITE-ProRule" id="PRU01023"/>
    </source>
</evidence>
<keyword evidence="4 6" id="KW-0949">S-adenosyl-L-methionine</keyword>
<comment type="caution">
    <text evidence="6">Lacks conserved residue(s) required for the propagation of feature annotation.</text>
</comment>
<feature type="domain" description="SAM-dependent MTase RsmB/NOP-type" evidence="7">
    <location>
        <begin position="1"/>
        <end position="168"/>
    </location>
</feature>
<keyword evidence="3 6" id="KW-0808">Transferase</keyword>
<evidence type="ECO:0000256" key="2">
    <source>
        <dbReference type="ARBA" id="ARBA00022603"/>
    </source>
</evidence>
<dbReference type="Pfam" id="PF01189">
    <property type="entry name" value="Methyltr_RsmB-F"/>
    <property type="match status" value="1"/>
</dbReference>
<evidence type="ECO:0000256" key="4">
    <source>
        <dbReference type="ARBA" id="ARBA00022691"/>
    </source>
</evidence>
<feature type="binding site" evidence="6">
    <location>
        <position position="17"/>
    </location>
    <ligand>
        <name>S-adenosyl-L-methionine</name>
        <dbReference type="ChEBI" id="CHEBI:59789"/>
    </ligand>
</feature>
<evidence type="ECO:0000256" key="5">
    <source>
        <dbReference type="ARBA" id="ARBA00022884"/>
    </source>
</evidence>
<dbReference type="GO" id="GO:0032259">
    <property type="term" value="P:methylation"/>
    <property type="evidence" value="ECO:0007669"/>
    <property type="project" value="UniProtKB-KW"/>
</dbReference>
<dbReference type="Gene3D" id="3.40.50.150">
    <property type="entry name" value="Vaccinia Virus protein VP39"/>
    <property type="match status" value="1"/>
</dbReference>
<dbReference type="PRINTS" id="PR02008">
    <property type="entry name" value="RCMTFAMILY"/>
</dbReference>
<dbReference type="InterPro" id="IPR023267">
    <property type="entry name" value="RCMT"/>
</dbReference>
<dbReference type="GO" id="GO:0008168">
    <property type="term" value="F:methyltransferase activity"/>
    <property type="evidence" value="ECO:0007669"/>
    <property type="project" value="UniProtKB-KW"/>
</dbReference>
<dbReference type="InterPro" id="IPR029063">
    <property type="entry name" value="SAM-dependent_MTases_sf"/>
</dbReference>
<dbReference type="PANTHER" id="PTHR22807:SF61">
    <property type="entry name" value="NOL1_NOP2_SUN FAMILY PROTEIN _ ANTITERMINATION NUSB DOMAIN-CONTAINING PROTEIN"/>
    <property type="match status" value="1"/>
</dbReference>
<feature type="active site" description="Nucleophile" evidence="6">
    <location>
        <position position="115"/>
    </location>
</feature>
<proteinExistence type="inferred from homology"/>
<dbReference type="PROSITE" id="PS01153">
    <property type="entry name" value="NOL1_NOP2_SUN"/>
    <property type="match status" value="1"/>
</dbReference>
<name>A0ABP0NWN6_9DINO</name>
<keyword evidence="9" id="KW-1185">Reference proteome</keyword>
<feature type="non-terminal residue" evidence="8">
    <location>
        <position position="168"/>
    </location>
</feature>
<dbReference type="CDD" id="cd02440">
    <property type="entry name" value="AdoMet_MTases"/>
    <property type="match status" value="1"/>
</dbReference>